<sequence length="437" mass="50420">MRTVFEKRIPLLLFSFLLVFLYISGIGKVSQTSDFKDYFQASQNFRDKKDLYNLDVLEDLRSEFESGKLDFKDIFQPEVFEKLKARMDNVGAYIYPPTFAFLLVPISFFPYEVASGIFFTLNFLALLGSLYLISKILHRENQYLFLSLAVLLSVRFIENHQNNNQVGLLLLFLILSSVVSKKDWLSGLLLGLAIVIKVTPAAFLFYFLFKKRYGAIFYTIGFAVLWACLPALSDPGFTWNMNRTWYELVLEKYLKSPMLRAWKNNQSLNATLAKYFLPYSDIMNQGRFGMPFIDLTVFQVKWIGNLLTLTIAGPYLYKVYKGASEAFVLSGLFFFSVLFSGISWIHAFVFLIFPAAYILGTVWPKDDSIPKLETWKDKRNRSSFVFLSMSLFILLANRSLIGSGTEEKLLMFSYLLYTSLIQYFCLFFISPGDTEKS</sequence>
<feature type="transmembrane region" description="Helical" evidence="8">
    <location>
        <begin position="215"/>
        <end position="233"/>
    </location>
</feature>
<keyword evidence="3" id="KW-0808">Transferase</keyword>
<dbReference type="OrthoDB" id="344834at2"/>
<comment type="similarity">
    <text evidence="7">Belongs to the glycosyltransferase 87 family.</text>
</comment>
<reference evidence="11 12" key="1">
    <citation type="submission" date="2017-07" db="EMBL/GenBank/DDBJ databases">
        <title>Leptospira spp. isolated from tropical soils.</title>
        <authorList>
            <person name="Thibeaux R."/>
            <person name="Iraola G."/>
            <person name="Ferres I."/>
            <person name="Bierque E."/>
            <person name="Girault D."/>
            <person name="Soupe-Gilbert M.-E."/>
            <person name="Picardeau M."/>
            <person name="Goarant C."/>
        </authorList>
    </citation>
    <scope>NUCLEOTIDE SEQUENCE [LARGE SCALE GENOMIC DNA]</scope>
    <source>
        <strain evidence="10 12">FH1-B-B1</strain>
        <strain evidence="9 11">FH1-B-C1</strain>
    </source>
</reference>
<dbReference type="Proteomes" id="UP000231962">
    <property type="component" value="Unassembled WGS sequence"/>
</dbReference>
<dbReference type="GO" id="GO:0016758">
    <property type="term" value="F:hexosyltransferase activity"/>
    <property type="evidence" value="ECO:0007669"/>
    <property type="project" value="InterPro"/>
</dbReference>
<organism evidence="10 12">
    <name type="scientific">Leptospira perolatii</name>
    <dbReference type="NCBI Taxonomy" id="2023191"/>
    <lineage>
        <taxon>Bacteria</taxon>
        <taxon>Pseudomonadati</taxon>
        <taxon>Spirochaetota</taxon>
        <taxon>Spirochaetia</taxon>
        <taxon>Leptospirales</taxon>
        <taxon>Leptospiraceae</taxon>
        <taxon>Leptospira</taxon>
    </lineage>
</organism>
<feature type="transmembrane region" description="Helical" evidence="8">
    <location>
        <begin position="92"/>
        <end position="111"/>
    </location>
</feature>
<comment type="caution">
    <text evidence="10">The sequence shown here is derived from an EMBL/GenBank/DDBJ whole genome shotgun (WGS) entry which is preliminary data.</text>
</comment>
<feature type="transmembrane region" description="Helical" evidence="8">
    <location>
        <begin position="409"/>
        <end position="429"/>
    </location>
</feature>
<evidence type="ECO:0000256" key="4">
    <source>
        <dbReference type="ARBA" id="ARBA00022692"/>
    </source>
</evidence>
<comment type="subcellular location">
    <subcellularLocation>
        <location evidence="1">Cell membrane</location>
        <topology evidence="1">Multi-pass membrane protein</topology>
    </subcellularLocation>
</comment>
<evidence type="ECO:0000313" key="9">
    <source>
        <dbReference type="EMBL" id="PJZ70914.1"/>
    </source>
</evidence>
<evidence type="ECO:0000313" key="12">
    <source>
        <dbReference type="Proteomes" id="UP000231990"/>
    </source>
</evidence>
<dbReference type="EMBL" id="NPDZ01000003">
    <property type="protein sequence ID" value="PJZ74037.1"/>
    <property type="molecule type" value="Genomic_DNA"/>
</dbReference>
<evidence type="ECO:0000256" key="8">
    <source>
        <dbReference type="SAM" id="Phobius"/>
    </source>
</evidence>
<evidence type="ECO:0000256" key="2">
    <source>
        <dbReference type="ARBA" id="ARBA00022475"/>
    </source>
</evidence>
<keyword evidence="2" id="KW-1003">Cell membrane</keyword>
<feature type="transmembrane region" description="Helical" evidence="8">
    <location>
        <begin position="117"/>
        <end position="134"/>
    </location>
</feature>
<protein>
    <recommendedName>
        <fullName evidence="13">DUF2029 domain-containing protein</fullName>
    </recommendedName>
</protein>
<dbReference type="AlphaFoldDB" id="A0A2M9ZPN4"/>
<keyword evidence="4 8" id="KW-0812">Transmembrane</keyword>
<dbReference type="GO" id="GO:0005886">
    <property type="term" value="C:plasma membrane"/>
    <property type="evidence" value="ECO:0007669"/>
    <property type="project" value="UniProtKB-SubCell"/>
</dbReference>
<evidence type="ECO:0000313" key="11">
    <source>
        <dbReference type="Proteomes" id="UP000231962"/>
    </source>
</evidence>
<name>A0A2M9ZPN4_9LEPT</name>
<keyword evidence="6 8" id="KW-0472">Membrane</keyword>
<feature type="transmembrane region" description="Helical" evidence="8">
    <location>
        <begin position="332"/>
        <end position="363"/>
    </location>
</feature>
<keyword evidence="11" id="KW-1185">Reference proteome</keyword>
<dbReference type="EMBL" id="NPDY01000002">
    <property type="protein sequence ID" value="PJZ70914.1"/>
    <property type="molecule type" value="Genomic_DNA"/>
</dbReference>
<feature type="transmembrane region" description="Helical" evidence="8">
    <location>
        <begin position="384"/>
        <end position="403"/>
    </location>
</feature>
<dbReference type="RefSeq" id="WP_100712917.1">
    <property type="nucleotide sequence ID" value="NZ_NPDY01000002.1"/>
</dbReference>
<evidence type="ECO:0000256" key="1">
    <source>
        <dbReference type="ARBA" id="ARBA00004651"/>
    </source>
</evidence>
<feature type="transmembrane region" description="Helical" evidence="8">
    <location>
        <begin position="187"/>
        <end position="209"/>
    </location>
</feature>
<evidence type="ECO:0000256" key="3">
    <source>
        <dbReference type="ARBA" id="ARBA00022679"/>
    </source>
</evidence>
<evidence type="ECO:0000313" key="10">
    <source>
        <dbReference type="EMBL" id="PJZ74037.1"/>
    </source>
</evidence>
<feature type="transmembrane region" description="Helical" evidence="8">
    <location>
        <begin position="12"/>
        <end position="30"/>
    </location>
</feature>
<evidence type="ECO:0000256" key="5">
    <source>
        <dbReference type="ARBA" id="ARBA00022989"/>
    </source>
</evidence>
<evidence type="ECO:0000256" key="7">
    <source>
        <dbReference type="ARBA" id="ARBA00024033"/>
    </source>
</evidence>
<evidence type="ECO:0000256" key="6">
    <source>
        <dbReference type="ARBA" id="ARBA00023136"/>
    </source>
</evidence>
<dbReference type="InterPro" id="IPR018584">
    <property type="entry name" value="GT87"/>
</dbReference>
<evidence type="ECO:0008006" key="13">
    <source>
        <dbReference type="Google" id="ProtNLM"/>
    </source>
</evidence>
<feature type="transmembrane region" description="Helical" evidence="8">
    <location>
        <begin position="292"/>
        <end position="312"/>
    </location>
</feature>
<proteinExistence type="inferred from homology"/>
<accession>A0A2M9ZPN4</accession>
<dbReference type="Pfam" id="PF09594">
    <property type="entry name" value="GT87"/>
    <property type="match status" value="1"/>
</dbReference>
<keyword evidence="5 8" id="KW-1133">Transmembrane helix</keyword>
<gene>
    <name evidence="9" type="ORF">CH360_03605</name>
    <name evidence="10" type="ORF">CH373_06745</name>
</gene>
<dbReference type="Proteomes" id="UP000231990">
    <property type="component" value="Unassembled WGS sequence"/>
</dbReference>